<keyword evidence="1" id="KW-0547">Nucleotide-binding</keyword>
<gene>
    <name evidence="1" type="primary">ORF57</name>
</gene>
<keyword evidence="1" id="KW-0067">ATP-binding</keyword>
<dbReference type="Proteomes" id="UP000007502">
    <property type="component" value="Segment"/>
</dbReference>
<dbReference type="KEGG" id="vg:10228536"/>
<dbReference type="Gene3D" id="3.40.1360.10">
    <property type="match status" value="1"/>
</dbReference>
<accession>F1D179</accession>
<keyword evidence="1" id="KW-0347">Helicase</keyword>
<dbReference type="OrthoDB" id="615at10239"/>
<organism evidence="1 2">
    <name type="scientific">Vibrio phage ICP1</name>
    <dbReference type="NCBI Taxonomy" id="979525"/>
    <lineage>
        <taxon>Viruses</taxon>
        <taxon>Duplodnaviria</taxon>
        <taxon>Heunggongvirae</taxon>
        <taxon>Uroviricota</taxon>
        <taxon>Caudoviricetes</taxon>
        <taxon>Mohonavirus</taxon>
        <taxon>Mohonavirus ICP1</taxon>
    </lineage>
</organism>
<proteinExistence type="predicted"/>
<keyword evidence="1" id="KW-0378">Hydrolase</keyword>
<dbReference type="InterPro" id="IPR007694">
    <property type="entry name" value="DNA_helicase_DnaB-like_C"/>
</dbReference>
<dbReference type="GO" id="GO:0003678">
    <property type="term" value="F:DNA helicase activity"/>
    <property type="evidence" value="ECO:0007669"/>
    <property type="project" value="InterPro"/>
</dbReference>
<sequence>MFYKKEVKSYNDYYSSGKAVRNLSVKDILAFPIKGNPDRQLTQEAAEYFQIRQEYSQEDGTTIVATHFPSYNQSGEITGFKRRDWTLDKEDRFHFTTIGTVKTKNMMFGQYQTSQGTNRKTLVQLEAEEDTYCAWQAALDNLRSQVHELGNRSDEKAKSLRGYLAAIESSRIKISTGDISGQIITLPFVGLNVGAPNAAETVAHNEKFVKSYSKYVLALDNDHLTEEERIKYSNNSARGEEATNAIASYLLTDNIYRMKYPHPSNDPDGYKDARDFVKAGEGKLLAELTLYCDNKYVAEKILNVGDITIQQLRKRKKDGIPLKYFPKLDAMHINPLTGELHVLCAPSGAGKSTISRMVEHDIVDYLRYGLSKGRYDDTVTRDLAGLARLDGYVENERLGIIRLEEDEEESLNSHYALDLGIDPKEFCGEPEKYLTEEQHLEIHNKWADEDKVKILDHFGSMPVDQLISKLKQMVFMYGCRWIVLDHISMLISGLRTGDERKELDIVMTELAAFCKNYNVYIFAIAHIKRKTFEPPKDKQTGEQLPFFFPVRKEDLRGSASLEQLSWVVMSVEPEELPNRSRGRVRLVSLKNRRGKRLGIADTLWMKEDGTFIDASDWQIDGNCYTSNGEIVHCFSEHKYEPLPSVVKDTMPVPVQEETEEINIPLDFNSFVDQDGDEPF</sequence>
<dbReference type="PROSITE" id="PS51199">
    <property type="entry name" value="SF4_HELICASE"/>
    <property type="match status" value="1"/>
</dbReference>
<dbReference type="GeneID" id="10228536"/>
<name>F1D179_9CAUD</name>
<dbReference type="GO" id="GO:0006260">
    <property type="term" value="P:DNA replication"/>
    <property type="evidence" value="ECO:0007669"/>
    <property type="project" value="InterPro"/>
</dbReference>
<dbReference type="InterPro" id="IPR027417">
    <property type="entry name" value="P-loop_NTPase"/>
</dbReference>
<dbReference type="CDD" id="cd19483">
    <property type="entry name" value="RecA-like_Gp4D_helicase"/>
    <property type="match status" value="1"/>
</dbReference>
<dbReference type="GO" id="GO:0005524">
    <property type="term" value="F:ATP binding"/>
    <property type="evidence" value="ECO:0007669"/>
    <property type="project" value="InterPro"/>
</dbReference>
<evidence type="ECO:0000313" key="1">
    <source>
        <dbReference type="EMBL" id="ADX87873.1"/>
    </source>
</evidence>
<dbReference type="EMBL" id="HQ641347">
    <property type="protein sequence ID" value="ADX87873.1"/>
    <property type="molecule type" value="Genomic_DNA"/>
</dbReference>
<dbReference type="RefSeq" id="YP_004250998.1">
    <property type="nucleotide sequence ID" value="NC_015157.1"/>
</dbReference>
<evidence type="ECO:0000313" key="2">
    <source>
        <dbReference type="Proteomes" id="UP000007502"/>
    </source>
</evidence>
<reference evidence="1 2" key="1">
    <citation type="journal article" date="2011" name="MBio">
        <title>Evidence of a dominant lineage of Vibrio cholerae-specific lytic bacteriophages shed by cholera patients over a 10-year period in Dhaka, Bangladesh.</title>
        <authorList>
            <person name="Seed K.D."/>
            <person name="Bodi K.L."/>
            <person name="Kropinski A.M."/>
            <person name="Ackermann H.W."/>
            <person name="Calderwood S.B."/>
            <person name="Qadri F."/>
            <person name="Camilli A."/>
        </authorList>
    </citation>
    <scope>NUCLEOTIDE SEQUENCE [LARGE SCALE GENOMIC DNA]</scope>
</reference>
<dbReference type="SUPFAM" id="SSF52540">
    <property type="entry name" value="P-loop containing nucleoside triphosphate hydrolases"/>
    <property type="match status" value="1"/>
</dbReference>
<dbReference type="Pfam" id="PF03796">
    <property type="entry name" value="DnaB_C"/>
    <property type="match status" value="1"/>
</dbReference>
<dbReference type="Gene3D" id="3.40.50.300">
    <property type="entry name" value="P-loop containing nucleotide triphosphate hydrolases"/>
    <property type="match status" value="1"/>
</dbReference>
<keyword evidence="2" id="KW-1185">Reference proteome</keyword>
<protein>
    <submittedName>
        <fullName evidence="1">Putative primase/helicase</fullName>
    </submittedName>
</protein>